<comment type="similarity">
    <text evidence="1">Belongs to the glycosyl hydrolase 25 family.</text>
</comment>
<dbReference type="GO" id="GO:0016998">
    <property type="term" value="P:cell wall macromolecule catabolic process"/>
    <property type="evidence" value="ECO:0007669"/>
    <property type="project" value="InterPro"/>
</dbReference>
<comment type="caution">
    <text evidence="2">The sequence shown here is derived from an EMBL/GenBank/DDBJ whole genome shotgun (WGS) entry which is preliminary data.</text>
</comment>
<evidence type="ECO:0000256" key="1">
    <source>
        <dbReference type="ARBA" id="ARBA00010646"/>
    </source>
</evidence>
<dbReference type="InterPro" id="IPR017853">
    <property type="entry name" value="GH"/>
</dbReference>
<dbReference type="PANTHER" id="PTHR34135:SF2">
    <property type="entry name" value="LYSOZYME"/>
    <property type="match status" value="1"/>
</dbReference>
<accession>A0A0P6WTL0</accession>
<keyword evidence="3" id="KW-1185">Reference proteome</keyword>
<dbReference type="GO" id="GO:0003796">
    <property type="term" value="F:lysozyme activity"/>
    <property type="evidence" value="ECO:0007669"/>
    <property type="project" value="InterPro"/>
</dbReference>
<proteinExistence type="inferred from homology"/>
<sequence length="303" mass="35688">MVYPQLPYVFGPDISVWQDDNSTAQMVDFDIMRQAGATFVGIKVSQSTWIDQDFVYNWHNARLKGIPRKAYHFLDWDKTGKEQARTFYGALKNDPPELLAVCDYEKRTNAPGRSKMLDTLYDFMEEQKRLFDLLDRRPKDAIYTGISFWKEFGSTDSYWARYLLWLAFYSTMVPAAPKPWSQWTFWQWGTPAWGRQFGAESKDIDMNYFRGNKAEFCKFFDLQCDEEPIVEEPKIQKMCVNVRSLNLRTIPGKEQSTIIGQAFQDTEVVVLDRQILGEDIWIKVQMEGWMAQQFQGYRYMRDA</sequence>
<dbReference type="Pfam" id="PF01183">
    <property type="entry name" value="Glyco_hydro_25"/>
    <property type="match status" value="1"/>
</dbReference>
<dbReference type="STRING" id="1134406.ADN00_18895"/>
<dbReference type="GO" id="GO:0009253">
    <property type="term" value="P:peptidoglycan catabolic process"/>
    <property type="evidence" value="ECO:0007669"/>
    <property type="project" value="InterPro"/>
</dbReference>
<dbReference type="SUPFAM" id="SSF51445">
    <property type="entry name" value="(Trans)glycosidases"/>
    <property type="match status" value="1"/>
</dbReference>
<dbReference type="Gene3D" id="2.30.30.40">
    <property type="entry name" value="SH3 Domains"/>
    <property type="match status" value="1"/>
</dbReference>
<organism evidence="2 3">
    <name type="scientific">Ornatilinea apprima</name>
    <dbReference type="NCBI Taxonomy" id="1134406"/>
    <lineage>
        <taxon>Bacteria</taxon>
        <taxon>Bacillati</taxon>
        <taxon>Chloroflexota</taxon>
        <taxon>Anaerolineae</taxon>
        <taxon>Anaerolineales</taxon>
        <taxon>Anaerolineaceae</taxon>
        <taxon>Ornatilinea</taxon>
    </lineage>
</organism>
<gene>
    <name evidence="2" type="ORF">ADN00_18895</name>
</gene>
<dbReference type="PANTHER" id="PTHR34135">
    <property type="entry name" value="LYSOZYME"/>
    <property type="match status" value="1"/>
</dbReference>
<reference evidence="2 3" key="1">
    <citation type="submission" date="2015-07" db="EMBL/GenBank/DDBJ databases">
        <title>Genome sequence of Ornatilinea apprima DSM 23815.</title>
        <authorList>
            <person name="Hemp J."/>
            <person name="Ward L.M."/>
            <person name="Pace L.A."/>
            <person name="Fischer W.W."/>
        </authorList>
    </citation>
    <scope>NUCLEOTIDE SEQUENCE [LARGE SCALE GENOMIC DNA]</scope>
    <source>
        <strain evidence="2 3">P3M-1</strain>
    </source>
</reference>
<evidence type="ECO:0000313" key="3">
    <source>
        <dbReference type="Proteomes" id="UP000050417"/>
    </source>
</evidence>
<dbReference type="Proteomes" id="UP000050417">
    <property type="component" value="Unassembled WGS sequence"/>
</dbReference>
<dbReference type="AlphaFoldDB" id="A0A0P6WTL0"/>
<protein>
    <recommendedName>
        <fullName evidence="4">SH3b domain-containing protein</fullName>
    </recommendedName>
</protein>
<dbReference type="RefSeq" id="WP_075064598.1">
    <property type="nucleotide sequence ID" value="NZ_LGCL01000045.1"/>
</dbReference>
<dbReference type="Gene3D" id="3.20.20.80">
    <property type="entry name" value="Glycosidases"/>
    <property type="match status" value="1"/>
</dbReference>
<evidence type="ECO:0008006" key="4">
    <source>
        <dbReference type="Google" id="ProtNLM"/>
    </source>
</evidence>
<dbReference type="CDD" id="cd00599">
    <property type="entry name" value="GH25_muramidase"/>
    <property type="match status" value="1"/>
</dbReference>
<dbReference type="GO" id="GO:0016052">
    <property type="term" value="P:carbohydrate catabolic process"/>
    <property type="evidence" value="ECO:0007669"/>
    <property type="project" value="TreeGrafter"/>
</dbReference>
<dbReference type="InterPro" id="IPR002053">
    <property type="entry name" value="Glyco_hydro_25"/>
</dbReference>
<evidence type="ECO:0000313" key="2">
    <source>
        <dbReference type="EMBL" id="KPL70111.1"/>
    </source>
</evidence>
<dbReference type="OrthoDB" id="9783374at2"/>
<dbReference type="EMBL" id="LGCL01000045">
    <property type="protein sequence ID" value="KPL70111.1"/>
    <property type="molecule type" value="Genomic_DNA"/>
</dbReference>
<name>A0A0P6WTL0_9CHLR</name>
<dbReference type="PROSITE" id="PS51904">
    <property type="entry name" value="GLYCOSYL_HYDROL_F25_2"/>
    <property type="match status" value="1"/>
</dbReference>